<dbReference type="GO" id="GO:0003697">
    <property type="term" value="F:single-stranded DNA binding"/>
    <property type="evidence" value="ECO:0007669"/>
    <property type="project" value="InterPro"/>
</dbReference>
<name>A0A1X3CZA8_9NEIS</name>
<evidence type="ECO:0000313" key="4">
    <source>
        <dbReference type="EMBL" id="VEF02488.1"/>
    </source>
</evidence>
<dbReference type="AlphaFoldDB" id="A0A1X3CZA8"/>
<evidence type="ECO:0000256" key="2">
    <source>
        <dbReference type="PIRNR" id="PIRNR002070"/>
    </source>
</evidence>
<gene>
    <name evidence="4" type="ORF">NCTC10296_01818</name>
</gene>
<dbReference type="Pfam" id="PF00436">
    <property type="entry name" value="SSB"/>
    <property type="match status" value="1"/>
</dbReference>
<proteinExistence type="predicted"/>
<dbReference type="KEGG" id="nci:NCTC10296_01818"/>
<dbReference type="OrthoDB" id="4427276at2"/>
<reference evidence="4 5" key="1">
    <citation type="submission" date="2018-12" db="EMBL/GenBank/DDBJ databases">
        <authorList>
            <consortium name="Pathogen Informatics"/>
        </authorList>
    </citation>
    <scope>NUCLEOTIDE SEQUENCE [LARGE SCALE GENOMIC DNA]</scope>
    <source>
        <strain evidence="4 5">NCTC10296</strain>
    </source>
</reference>
<keyword evidence="1 2" id="KW-0238">DNA-binding</keyword>
<feature type="compositionally biased region" description="Acidic residues" evidence="3">
    <location>
        <begin position="134"/>
        <end position="145"/>
    </location>
</feature>
<dbReference type="Gene3D" id="2.40.50.140">
    <property type="entry name" value="Nucleic acid-binding proteins"/>
    <property type="match status" value="1"/>
</dbReference>
<dbReference type="InterPro" id="IPR012340">
    <property type="entry name" value="NA-bd_OB-fold"/>
</dbReference>
<dbReference type="EMBL" id="LR134313">
    <property type="protein sequence ID" value="VEF02488.1"/>
    <property type="molecule type" value="Genomic_DNA"/>
</dbReference>
<dbReference type="STRING" id="493.BWD07_02710"/>
<organism evidence="4 5">
    <name type="scientific">Neisseria canis</name>
    <dbReference type="NCBI Taxonomy" id="493"/>
    <lineage>
        <taxon>Bacteria</taxon>
        <taxon>Pseudomonadati</taxon>
        <taxon>Pseudomonadota</taxon>
        <taxon>Betaproteobacteria</taxon>
        <taxon>Neisseriales</taxon>
        <taxon>Neisseriaceae</taxon>
        <taxon>Neisseria</taxon>
    </lineage>
</organism>
<dbReference type="RefSeq" id="WP_085415841.1">
    <property type="nucleotide sequence ID" value="NZ_CAUJPY010000007.1"/>
</dbReference>
<dbReference type="InterPro" id="IPR011344">
    <property type="entry name" value="ssDNA-bd"/>
</dbReference>
<protein>
    <recommendedName>
        <fullName evidence="2">Single-stranded DNA-binding protein</fullName>
    </recommendedName>
</protein>
<dbReference type="SUPFAM" id="SSF50249">
    <property type="entry name" value="Nucleic acid-binding proteins"/>
    <property type="match status" value="1"/>
</dbReference>
<sequence length="145" mass="16209">MSVKIEIRGNIGDGIKIQEGERNGEQYKVLSFSVASTKLKKQIVNGKEEYVADGTTWYNCSYWNKDVDVLHANLQKGLPVTVTGHVVRTATYTSKQTGEILPAIDVRIENVYLNLNSKRVEEIKLKPARGPNETDPDVDDEGDPF</sequence>
<evidence type="ECO:0000256" key="1">
    <source>
        <dbReference type="ARBA" id="ARBA00023125"/>
    </source>
</evidence>
<feature type="region of interest" description="Disordered" evidence="3">
    <location>
        <begin position="126"/>
        <end position="145"/>
    </location>
</feature>
<evidence type="ECO:0000313" key="5">
    <source>
        <dbReference type="Proteomes" id="UP000279284"/>
    </source>
</evidence>
<dbReference type="InterPro" id="IPR000424">
    <property type="entry name" value="Primosome_PriB/ssb"/>
</dbReference>
<dbReference type="PIRSF" id="PIRSF002070">
    <property type="entry name" value="SSB"/>
    <property type="match status" value="1"/>
</dbReference>
<keyword evidence="5" id="KW-1185">Reference proteome</keyword>
<dbReference type="GO" id="GO:0006260">
    <property type="term" value="P:DNA replication"/>
    <property type="evidence" value="ECO:0007669"/>
    <property type="project" value="InterPro"/>
</dbReference>
<accession>A0A1X3CZA8</accession>
<dbReference type="PROSITE" id="PS50935">
    <property type="entry name" value="SSB"/>
    <property type="match status" value="1"/>
</dbReference>
<dbReference type="Proteomes" id="UP000279284">
    <property type="component" value="Chromosome"/>
</dbReference>
<evidence type="ECO:0000256" key="3">
    <source>
        <dbReference type="SAM" id="MobiDB-lite"/>
    </source>
</evidence>